<dbReference type="Proteomes" id="UP000800092">
    <property type="component" value="Unassembled WGS sequence"/>
</dbReference>
<protein>
    <submittedName>
        <fullName evidence="1">Uncharacterized protein</fullName>
    </submittedName>
</protein>
<name>A0A6A6HGV1_VIRVR</name>
<evidence type="ECO:0000313" key="2">
    <source>
        <dbReference type="Proteomes" id="UP000800092"/>
    </source>
</evidence>
<sequence>MRSVHMLVGAAHLEQGSSSHPLEEYHDGRENVSQDSAVTNANVHPATTTLRVNFLLLCILYVVRSPYKWTFPKRSGRAILTSGPLSPDPFIQKASKIVSRPFVVLLWPH</sequence>
<dbReference type="AlphaFoldDB" id="A0A6A6HGV1"/>
<accession>A0A6A6HGV1</accession>
<dbReference type="EMBL" id="ML991780">
    <property type="protein sequence ID" value="KAF2237354.1"/>
    <property type="molecule type" value="Genomic_DNA"/>
</dbReference>
<organism evidence="1 2">
    <name type="scientific">Viridothelium virens</name>
    <name type="common">Speckled blister lichen</name>
    <name type="synonym">Trypethelium virens</name>
    <dbReference type="NCBI Taxonomy" id="1048519"/>
    <lineage>
        <taxon>Eukaryota</taxon>
        <taxon>Fungi</taxon>
        <taxon>Dikarya</taxon>
        <taxon>Ascomycota</taxon>
        <taxon>Pezizomycotina</taxon>
        <taxon>Dothideomycetes</taxon>
        <taxon>Dothideomycetes incertae sedis</taxon>
        <taxon>Trypetheliales</taxon>
        <taxon>Trypetheliaceae</taxon>
        <taxon>Viridothelium</taxon>
    </lineage>
</organism>
<evidence type="ECO:0000313" key="1">
    <source>
        <dbReference type="EMBL" id="KAF2237354.1"/>
    </source>
</evidence>
<keyword evidence="2" id="KW-1185">Reference proteome</keyword>
<gene>
    <name evidence="1" type="ORF">EV356DRAFT_496121</name>
</gene>
<reference evidence="1" key="1">
    <citation type="journal article" date="2020" name="Stud. Mycol.">
        <title>101 Dothideomycetes genomes: a test case for predicting lifestyles and emergence of pathogens.</title>
        <authorList>
            <person name="Haridas S."/>
            <person name="Albert R."/>
            <person name="Binder M."/>
            <person name="Bloem J."/>
            <person name="Labutti K."/>
            <person name="Salamov A."/>
            <person name="Andreopoulos B."/>
            <person name="Baker S."/>
            <person name="Barry K."/>
            <person name="Bills G."/>
            <person name="Bluhm B."/>
            <person name="Cannon C."/>
            <person name="Castanera R."/>
            <person name="Culley D."/>
            <person name="Daum C."/>
            <person name="Ezra D."/>
            <person name="Gonzalez J."/>
            <person name="Henrissat B."/>
            <person name="Kuo A."/>
            <person name="Liang C."/>
            <person name="Lipzen A."/>
            <person name="Lutzoni F."/>
            <person name="Magnuson J."/>
            <person name="Mondo S."/>
            <person name="Nolan M."/>
            <person name="Ohm R."/>
            <person name="Pangilinan J."/>
            <person name="Park H.-J."/>
            <person name="Ramirez L."/>
            <person name="Alfaro M."/>
            <person name="Sun H."/>
            <person name="Tritt A."/>
            <person name="Yoshinaga Y."/>
            <person name="Zwiers L.-H."/>
            <person name="Turgeon B."/>
            <person name="Goodwin S."/>
            <person name="Spatafora J."/>
            <person name="Crous P."/>
            <person name="Grigoriev I."/>
        </authorList>
    </citation>
    <scope>NUCLEOTIDE SEQUENCE</scope>
    <source>
        <strain evidence="1">Tuck. ex Michener</strain>
    </source>
</reference>
<proteinExistence type="predicted"/>